<evidence type="ECO:0000313" key="9">
    <source>
        <dbReference type="EMBL" id="MDQ7248361.1"/>
    </source>
</evidence>
<dbReference type="EMBL" id="JAUYVI010000003">
    <property type="protein sequence ID" value="MDQ7248361.1"/>
    <property type="molecule type" value="Genomic_DNA"/>
</dbReference>
<feature type="domain" description="Glutamine amidotransferase type-2" evidence="8">
    <location>
        <begin position="2"/>
        <end position="210"/>
    </location>
</feature>
<evidence type="ECO:0000256" key="2">
    <source>
        <dbReference type="ARBA" id="ARBA00005752"/>
    </source>
</evidence>
<comment type="similarity">
    <text evidence="2">Belongs to the asparagine synthetase family.</text>
</comment>
<evidence type="ECO:0000313" key="10">
    <source>
        <dbReference type="Proteomes" id="UP001230156"/>
    </source>
</evidence>
<dbReference type="NCBIfam" id="TIGR01536">
    <property type="entry name" value="asn_synth_AEB"/>
    <property type="match status" value="1"/>
</dbReference>
<dbReference type="InterPro" id="IPR001962">
    <property type="entry name" value="Asn_synthase"/>
</dbReference>
<accession>A0ABU0YKW9</accession>
<dbReference type="RefSeq" id="WP_379955816.1">
    <property type="nucleotide sequence ID" value="NZ_JAUYVI010000003.1"/>
</dbReference>
<keyword evidence="6" id="KW-0315">Glutamine amidotransferase</keyword>
<dbReference type="GO" id="GO:0004066">
    <property type="term" value="F:asparagine synthase (glutamine-hydrolyzing) activity"/>
    <property type="evidence" value="ECO:0007669"/>
    <property type="project" value="UniProtKB-EC"/>
</dbReference>
<dbReference type="SUPFAM" id="SSF52402">
    <property type="entry name" value="Adenine nucleotide alpha hydrolases-like"/>
    <property type="match status" value="1"/>
</dbReference>
<keyword evidence="10" id="KW-1185">Reference proteome</keyword>
<dbReference type="EC" id="6.3.5.4" evidence="3"/>
<evidence type="ECO:0000256" key="5">
    <source>
        <dbReference type="ARBA" id="ARBA00022840"/>
    </source>
</evidence>
<dbReference type="InterPro" id="IPR014729">
    <property type="entry name" value="Rossmann-like_a/b/a_fold"/>
</dbReference>
<name>A0ABU0YKW9_9PROT</name>
<dbReference type="Gene3D" id="3.40.50.620">
    <property type="entry name" value="HUPs"/>
    <property type="match status" value="1"/>
</dbReference>
<gene>
    <name evidence="9" type="primary">asnB</name>
    <name evidence="9" type="ORF">Q8A70_11825</name>
</gene>
<dbReference type="Pfam" id="PF00733">
    <property type="entry name" value="Asn_synthase"/>
    <property type="match status" value="1"/>
</dbReference>
<keyword evidence="4" id="KW-0547">Nucleotide-binding</keyword>
<evidence type="ECO:0000259" key="8">
    <source>
        <dbReference type="PROSITE" id="PS51278"/>
    </source>
</evidence>
<dbReference type="InterPro" id="IPR017932">
    <property type="entry name" value="GATase_2_dom"/>
</dbReference>
<evidence type="ECO:0000256" key="3">
    <source>
        <dbReference type="ARBA" id="ARBA00012737"/>
    </source>
</evidence>
<comment type="catalytic activity">
    <reaction evidence="7">
        <text>L-aspartate + L-glutamine + ATP + H2O = L-asparagine + L-glutamate + AMP + diphosphate + H(+)</text>
        <dbReference type="Rhea" id="RHEA:12228"/>
        <dbReference type="ChEBI" id="CHEBI:15377"/>
        <dbReference type="ChEBI" id="CHEBI:15378"/>
        <dbReference type="ChEBI" id="CHEBI:29985"/>
        <dbReference type="ChEBI" id="CHEBI:29991"/>
        <dbReference type="ChEBI" id="CHEBI:30616"/>
        <dbReference type="ChEBI" id="CHEBI:33019"/>
        <dbReference type="ChEBI" id="CHEBI:58048"/>
        <dbReference type="ChEBI" id="CHEBI:58359"/>
        <dbReference type="ChEBI" id="CHEBI:456215"/>
        <dbReference type="EC" id="6.3.5.4"/>
    </reaction>
</comment>
<evidence type="ECO:0000256" key="1">
    <source>
        <dbReference type="ARBA" id="ARBA00005187"/>
    </source>
</evidence>
<dbReference type="PROSITE" id="PS51278">
    <property type="entry name" value="GATASE_TYPE_2"/>
    <property type="match status" value="1"/>
</dbReference>
<protein>
    <recommendedName>
        <fullName evidence="3">asparagine synthase (glutamine-hydrolyzing)</fullName>
        <ecNumber evidence="3">6.3.5.4</ecNumber>
    </recommendedName>
</protein>
<dbReference type="InterPro" id="IPR033738">
    <property type="entry name" value="AsnB_N"/>
</dbReference>
<dbReference type="InterPro" id="IPR029055">
    <property type="entry name" value="Ntn_hydrolases_N"/>
</dbReference>
<dbReference type="PANTHER" id="PTHR43284">
    <property type="entry name" value="ASPARAGINE SYNTHETASE (GLUTAMINE-HYDROLYZING)"/>
    <property type="match status" value="1"/>
</dbReference>
<dbReference type="InterPro" id="IPR051786">
    <property type="entry name" value="ASN_synthetase/amidase"/>
</dbReference>
<reference evidence="10" key="1">
    <citation type="submission" date="2023-08" db="EMBL/GenBank/DDBJ databases">
        <title>Rhodospirillaceae gen. nov., a novel taxon isolated from the Yangtze River Yuezi River estuary sludge.</title>
        <authorList>
            <person name="Ruan L."/>
        </authorList>
    </citation>
    <scope>NUCLEOTIDE SEQUENCE [LARGE SCALE GENOMIC DNA]</scope>
    <source>
        <strain evidence="10">R-7</strain>
    </source>
</reference>
<comment type="pathway">
    <text evidence="1">Amino-acid biosynthesis; L-asparagine biosynthesis; L-asparagine from L-aspartate (L-Gln route): step 1/1.</text>
</comment>
<dbReference type="Pfam" id="PF13537">
    <property type="entry name" value="GATase_7"/>
    <property type="match status" value="1"/>
</dbReference>
<dbReference type="SUPFAM" id="SSF56235">
    <property type="entry name" value="N-terminal nucleophile aminohydrolases (Ntn hydrolases)"/>
    <property type="match status" value="1"/>
</dbReference>
<comment type="caution">
    <text evidence="9">The sequence shown here is derived from an EMBL/GenBank/DDBJ whole genome shotgun (WGS) entry which is preliminary data.</text>
</comment>
<evidence type="ECO:0000256" key="7">
    <source>
        <dbReference type="ARBA" id="ARBA00048741"/>
    </source>
</evidence>
<dbReference type="CDD" id="cd01991">
    <property type="entry name" value="Asn_synthase_B_C"/>
    <property type="match status" value="1"/>
</dbReference>
<dbReference type="Proteomes" id="UP001230156">
    <property type="component" value="Unassembled WGS sequence"/>
</dbReference>
<dbReference type="Gene3D" id="3.60.20.10">
    <property type="entry name" value="Glutamine Phosphoribosylpyrophosphate, subunit 1, domain 1"/>
    <property type="match status" value="1"/>
</dbReference>
<keyword evidence="9" id="KW-0436">Ligase</keyword>
<dbReference type="CDD" id="cd00712">
    <property type="entry name" value="AsnB"/>
    <property type="match status" value="1"/>
</dbReference>
<organism evidence="9 10">
    <name type="scientific">Dongia sedimenti</name>
    <dbReference type="NCBI Taxonomy" id="3064282"/>
    <lineage>
        <taxon>Bacteria</taxon>
        <taxon>Pseudomonadati</taxon>
        <taxon>Pseudomonadota</taxon>
        <taxon>Alphaproteobacteria</taxon>
        <taxon>Rhodospirillales</taxon>
        <taxon>Dongiaceae</taxon>
        <taxon>Dongia</taxon>
    </lineage>
</organism>
<dbReference type="PIRSF" id="PIRSF001589">
    <property type="entry name" value="Asn_synthetase_glu-h"/>
    <property type="match status" value="1"/>
</dbReference>
<dbReference type="PANTHER" id="PTHR43284:SF1">
    <property type="entry name" value="ASPARAGINE SYNTHETASE"/>
    <property type="match status" value="1"/>
</dbReference>
<keyword evidence="5" id="KW-0067">ATP-binding</keyword>
<sequence>MCGIAGFAGTERPGLLSRMVATLEHRGPDSAGHWESPQASLGMRRLAIVDPATGQQPVYNEDRSLVCVFNGEIYNHVELREQLIAQGHQFRTHHSDTETLVHLYEQYGLDFPNQLNGMFAIAIWDTRAERLILVRDRAGIKPLYIAEQPGRGLVFGSEPKALLAHPDVSSAPDFNALAHYFTLKNIPAPQSAFAAIGQVLPGELVVWEKGRLERKRWWTLRYSEDPQMEIEDAAAEIRRLLFDSVRLQMAMDVPFGAYLSGGVDSSTVVGIMAQLHDHPVRTYTLVYEDGSAGKSADQQFAREVAAMYGTDHHERLVTAAELPDAIDAVVASFDEPFSGVISTFFVTELISRDVKVALSGDGADELFASYRAHRLARPLAAWRRYRGSGQPVSNEEQALIAELRLSPEDLDGLIGRGGEAAVRMEQYLIDDRAKAALFSPKMRAEVTVSTEALTERQYAAAGTQDPLNRALFVDFNTLLPDQVLAFVDRLSMAHSVEVRPPFLDHRLIEFAATIPGHLKINQNGVKQLLKRAVRGIIPDAVIDRPKEGFLMPTSHWILEKLLPYARDRLAPQRLAAHGLFDPAYVAALLDDAQGVGGRRGDRLWNLLMFQLWWERYQG</sequence>
<evidence type="ECO:0000256" key="6">
    <source>
        <dbReference type="ARBA" id="ARBA00022962"/>
    </source>
</evidence>
<dbReference type="InterPro" id="IPR006426">
    <property type="entry name" value="Asn_synth_AEB"/>
</dbReference>
<proteinExistence type="inferred from homology"/>
<evidence type="ECO:0000256" key="4">
    <source>
        <dbReference type="ARBA" id="ARBA00022741"/>
    </source>
</evidence>